<feature type="compositionally biased region" description="Polar residues" evidence="1">
    <location>
        <begin position="81"/>
        <end position="95"/>
    </location>
</feature>
<proteinExistence type="predicted"/>
<organism evidence="2 3">
    <name type="scientific">Paramarasmius palmivorus</name>
    <dbReference type="NCBI Taxonomy" id="297713"/>
    <lineage>
        <taxon>Eukaryota</taxon>
        <taxon>Fungi</taxon>
        <taxon>Dikarya</taxon>
        <taxon>Basidiomycota</taxon>
        <taxon>Agaricomycotina</taxon>
        <taxon>Agaricomycetes</taxon>
        <taxon>Agaricomycetidae</taxon>
        <taxon>Agaricales</taxon>
        <taxon>Marasmiineae</taxon>
        <taxon>Marasmiaceae</taxon>
        <taxon>Paramarasmius</taxon>
    </lineage>
</organism>
<dbReference type="EMBL" id="JAYKXP010000210">
    <property type="protein sequence ID" value="KAK7019387.1"/>
    <property type="molecule type" value="Genomic_DNA"/>
</dbReference>
<name>A0AAW0B1B9_9AGAR</name>
<accession>A0AAW0B1B9</accession>
<dbReference type="AlphaFoldDB" id="A0AAW0B1B9"/>
<comment type="caution">
    <text evidence="2">The sequence shown here is derived from an EMBL/GenBank/DDBJ whole genome shotgun (WGS) entry which is preliminary data.</text>
</comment>
<feature type="region of interest" description="Disordered" evidence="1">
    <location>
        <begin position="1"/>
        <end position="32"/>
    </location>
</feature>
<protein>
    <submittedName>
        <fullName evidence="2">Uncharacterized protein</fullName>
    </submittedName>
</protein>
<reference evidence="2 3" key="1">
    <citation type="submission" date="2024-01" db="EMBL/GenBank/DDBJ databases">
        <title>A draft genome for a cacao thread blight-causing isolate of Paramarasmius palmivorus.</title>
        <authorList>
            <person name="Baruah I.K."/>
            <person name="Bukari Y."/>
            <person name="Amoako-Attah I."/>
            <person name="Meinhardt L.W."/>
            <person name="Bailey B.A."/>
            <person name="Cohen S.P."/>
        </authorList>
    </citation>
    <scope>NUCLEOTIDE SEQUENCE [LARGE SCALE GENOMIC DNA]</scope>
    <source>
        <strain evidence="2 3">GH-12</strain>
    </source>
</reference>
<feature type="region of interest" description="Disordered" evidence="1">
    <location>
        <begin position="80"/>
        <end position="129"/>
    </location>
</feature>
<keyword evidence="3" id="KW-1185">Reference proteome</keyword>
<sequence length="356" mass="40609">MPKSPSDNSGKKTRRNWLKIPDANPHIPQFTPVPPEYCFQPLNGRDHTRNLSFSHNPFSVSSHASGSAQLPIRQPDFNLHNILSSHTPSSSANTLPTPESTPESSPTHANISLDPPFPLQDAPDLPNPQDMRQRLEELHQNVPEHSEQFSRPKKTKEERDLNELKRELVAVDECLRFIQEKMGYSRFLDRVLWTPSTRCGSEDYRTAYHKQCVQHHLQGRDDFKPIHYIRKLYSHPYSNPSYRSQHLDEREKAFSLTVDPASLHYARIQISAFSAQLCARRASREVGILTRDDPDHPDDPPARMAATGTHAIKSEDLKNFTPLNSMELIKRRAPFTHAFVEHLITSGIVPIEGMNT</sequence>
<evidence type="ECO:0000256" key="1">
    <source>
        <dbReference type="SAM" id="MobiDB-lite"/>
    </source>
</evidence>
<gene>
    <name evidence="2" type="ORF">VNI00_018100</name>
</gene>
<dbReference type="Proteomes" id="UP001383192">
    <property type="component" value="Unassembled WGS sequence"/>
</dbReference>
<evidence type="ECO:0000313" key="3">
    <source>
        <dbReference type="Proteomes" id="UP001383192"/>
    </source>
</evidence>
<evidence type="ECO:0000313" key="2">
    <source>
        <dbReference type="EMBL" id="KAK7019387.1"/>
    </source>
</evidence>
<feature type="compositionally biased region" description="Low complexity" evidence="1">
    <location>
        <begin position="96"/>
        <end position="107"/>
    </location>
</feature>